<proteinExistence type="predicted"/>
<feature type="domain" description="Protein kinase" evidence="1">
    <location>
        <begin position="1"/>
        <end position="91"/>
    </location>
</feature>
<reference evidence="2" key="1">
    <citation type="submission" date="2023-10" db="EMBL/GenBank/DDBJ databases">
        <authorList>
            <person name="Chen Y."/>
            <person name="Shah S."/>
            <person name="Dougan E. K."/>
            <person name="Thang M."/>
            <person name="Chan C."/>
        </authorList>
    </citation>
    <scope>NUCLEOTIDE SEQUENCE [LARGE SCALE GENOMIC DNA]</scope>
</reference>
<evidence type="ECO:0000313" key="3">
    <source>
        <dbReference type="Proteomes" id="UP001189429"/>
    </source>
</evidence>
<comment type="caution">
    <text evidence="2">The sequence shown here is derived from an EMBL/GenBank/DDBJ whole genome shotgun (WGS) entry which is preliminary data.</text>
</comment>
<dbReference type="Pfam" id="PF00069">
    <property type="entry name" value="Pkinase"/>
    <property type="match status" value="1"/>
</dbReference>
<dbReference type="Gene3D" id="1.10.510.10">
    <property type="entry name" value="Transferase(Phosphotransferase) domain 1"/>
    <property type="match status" value="1"/>
</dbReference>
<dbReference type="Proteomes" id="UP001189429">
    <property type="component" value="Unassembled WGS sequence"/>
</dbReference>
<evidence type="ECO:0000313" key="2">
    <source>
        <dbReference type="EMBL" id="CAK0825790.1"/>
    </source>
</evidence>
<dbReference type="PANTHER" id="PTHR23257">
    <property type="entry name" value="SERINE-THREONINE PROTEIN KINASE"/>
    <property type="match status" value="1"/>
</dbReference>
<dbReference type="PROSITE" id="PS50011">
    <property type="entry name" value="PROTEIN_KINASE_DOM"/>
    <property type="match status" value="1"/>
</dbReference>
<dbReference type="PROSITE" id="PS00108">
    <property type="entry name" value="PROTEIN_KINASE_ST"/>
    <property type="match status" value="1"/>
</dbReference>
<dbReference type="SUPFAM" id="SSF56112">
    <property type="entry name" value="Protein kinase-like (PK-like)"/>
    <property type="match status" value="1"/>
</dbReference>
<protein>
    <recommendedName>
        <fullName evidence="1">Protein kinase domain-containing protein</fullName>
    </recommendedName>
</protein>
<name>A0ABN9S3R3_9DINO</name>
<dbReference type="InterPro" id="IPR011009">
    <property type="entry name" value="Kinase-like_dom_sf"/>
</dbReference>
<dbReference type="InterPro" id="IPR008271">
    <property type="entry name" value="Ser/Thr_kinase_AS"/>
</dbReference>
<evidence type="ECO:0000259" key="1">
    <source>
        <dbReference type="PROSITE" id="PS50011"/>
    </source>
</evidence>
<dbReference type="InterPro" id="IPR000719">
    <property type="entry name" value="Prot_kinase_dom"/>
</dbReference>
<dbReference type="EMBL" id="CAUYUJ010009082">
    <property type="protein sequence ID" value="CAK0825790.1"/>
    <property type="molecule type" value="Genomic_DNA"/>
</dbReference>
<feature type="non-terminal residue" evidence="2">
    <location>
        <position position="91"/>
    </location>
</feature>
<keyword evidence="3" id="KW-1185">Reference proteome</keyword>
<organism evidence="2 3">
    <name type="scientific">Prorocentrum cordatum</name>
    <dbReference type="NCBI Taxonomy" id="2364126"/>
    <lineage>
        <taxon>Eukaryota</taxon>
        <taxon>Sar</taxon>
        <taxon>Alveolata</taxon>
        <taxon>Dinophyceae</taxon>
        <taxon>Prorocentrales</taxon>
        <taxon>Prorocentraceae</taxon>
        <taxon>Prorocentrum</taxon>
    </lineage>
</organism>
<gene>
    <name evidence="2" type="ORF">PCOR1329_LOCUS25833</name>
</gene>
<sequence length="91" mass="10041">MAYLHGMDPPVVHRDLKSLNVLLHEPLLWPSDVPLAKVTDFGLAKVHYASVPIGRGMTKGVGTVQWMAPEMMNGSESYTDKVDVYAYGILL</sequence>
<accession>A0ABN9S3R3</accession>
<dbReference type="InterPro" id="IPR050167">
    <property type="entry name" value="Ser_Thr_protein_kinase"/>
</dbReference>